<dbReference type="KEGG" id="tog:HNI00_11160"/>
<evidence type="ECO:0000313" key="2">
    <source>
        <dbReference type="EMBL" id="WOB43648.1"/>
    </source>
</evidence>
<sequence length="651" mass="71297">MPQIAPFGSWKSPITSDLIVAGSLRLGEVRLDGGDVYWSEGRPTEGGRNVVVRRSPSNAPDASTQDLTPLPFNVRTRVHEYGGGAYIVRDGIVYFSNFADQRLYQISPGEAPQPITPEGAFRYADAVYDRVRNCLICVREDHSQNDHEPVNTIVSISLSSADGGLDAGTVLVSGSDFYAFPRLSPDGSRLCWIEWNHPNMPWDGTTLWVAEVKADGRLGELQKIVGGEAESIFQPAWSPDGELYFVSDRTNWWNLYRWNVATATPEPLCPKSAEFGLPLWVFGMSTYGFESAESLICTYSEDGVSKLARLHTRTLELTEIPTPYTSIGGLQVAGSSVVFGAGSPTKPGAIAHLDLSTGQITELRRSSTLEIDPGYISVPQAIEFPTTNGLTAYGFFYPPQNQDFIAPAGEKPPLLVKIHGGPTAATSATFSPSIQYWTSRGIAILDVNYGGSTGYGREYRERLKGNWGIVDVDDCVNGAKYLADQGWVDGDRLCIDGGSAGGYTTLAALAFRDVFKAGASYYGVSDLEALAKDTHKFESRYLDGLIGPYPARRDLYIERSPIYAIDRLNCPLIFFQGDEDKIVPPNQAEMMVNALQEKGLPVAYVLFQGEQHGFRKAENIKRALDGELYFYARVFGFPLAEPMEAVAIANL</sequence>
<protein>
    <submittedName>
        <fullName evidence="2">S9 family peptidase</fullName>
    </submittedName>
</protein>
<dbReference type="SUPFAM" id="SSF53474">
    <property type="entry name" value="alpha/beta-Hydrolases"/>
    <property type="match status" value="1"/>
</dbReference>
<dbReference type="RefSeq" id="WP_316793308.1">
    <property type="nucleotide sequence ID" value="NZ_CP053540.1"/>
</dbReference>
<proteinExistence type="predicted"/>
<dbReference type="EMBL" id="CP053540">
    <property type="protein sequence ID" value="WOB43648.1"/>
    <property type="molecule type" value="Genomic_DNA"/>
</dbReference>
<dbReference type="PANTHER" id="PTHR43056:SF5">
    <property type="entry name" value="PEPTIDASE S9 PROLYL OLIGOPEPTIDASE CATALYTIC DOMAIN-CONTAINING PROTEIN"/>
    <property type="match status" value="1"/>
</dbReference>
<accession>A0AA97BQ02</accession>
<organism evidence="2">
    <name type="scientific">Thermoleptolyngbya oregonensis NK1-22</name>
    <dbReference type="NCBI Taxonomy" id="2547457"/>
    <lineage>
        <taxon>Bacteria</taxon>
        <taxon>Bacillati</taxon>
        <taxon>Cyanobacteriota</taxon>
        <taxon>Cyanophyceae</taxon>
        <taxon>Oculatellales</taxon>
        <taxon>Oculatellaceae</taxon>
        <taxon>Thermoleptolyngbya</taxon>
    </lineage>
</organism>
<dbReference type="InterPro" id="IPR029058">
    <property type="entry name" value="AB_hydrolase_fold"/>
</dbReference>
<dbReference type="Gene3D" id="3.40.50.1820">
    <property type="entry name" value="alpha/beta hydrolase"/>
    <property type="match status" value="1"/>
</dbReference>
<dbReference type="InterPro" id="IPR001375">
    <property type="entry name" value="Peptidase_S9_cat"/>
</dbReference>
<name>A0AA97BQ02_9CYAN</name>
<dbReference type="InterPro" id="IPR050585">
    <property type="entry name" value="Xaa-Pro_dipeptidyl-ppase/CocE"/>
</dbReference>
<dbReference type="SUPFAM" id="SSF82171">
    <property type="entry name" value="DPP6 N-terminal domain-like"/>
    <property type="match status" value="1"/>
</dbReference>
<dbReference type="Pfam" id="PF00326">
    <property type="entry name" value="Peptidase_S9"/>
    <property type="match status" value="1"/>
</dbReference>
<reference evidence="2" key="1">
    <citation type="submission" date="2020-05" db="EMBL/GenBank/DDBJ databases">
        <authorList>
            <person name="Zhu T."/>
            <person name="Keshari N."/>
            <person name="Lu X."/>
        </authorList>
    </citation>
    <scope>NUCLEOTIDE SEQUENCE</scope>
    <source>
        <strain evidence="2">NK1-22</strain>
    </source>
</reference>
<dbReference type="InterPro" id="IPR011659">
    <property type="entry name" value="WD40"/>
</dbReference>
<dbReference type="GO" id="GO:0008236">
    <property type="term" value="F:serine-type peptidase activity"/>
    <property type="evidence" value="ECO:0007669"/>
    <property type="project" value="InterPro"/>
</dbReference>
<dbReference type="Gene3D" id="2.120.10.30">
    <property type="entry name" value="TolB, C-terminal domain"/>
    <property type="match status" value="1"/>
</dbReference>
<dbReference type="AlphaFoldDB" id="A0AA97BQ02"/>
<evidence type="ECO:0000259" key="1">
    <source>
        <dbReference type="Pfam" id="PF00326"/>
    </source>
</evidence>
<dbReference type="InterPro" id="IPR011042">
    <property type="entry name" value="6-blade_b-propeller_TolB-like"/>
</dbReference>
<dbReference type="PANTHER" id="PTHR43056">
    <property type="entry name" value="PEPTIDASE S9 PROLYL OLIGOPEPTIDASE"/>
    <property type="match status" value="1"/>
</dbReference>
<feature type="domain" description="Peptidase S9 prolyl oligopeptidase catalytic" evidence="1">
    <location>
        <begin position="429"/>
        <end position="636"/>
    </location>
</feature>
<dbReference type="GO" id="GO:0006508">
    <property type="term" value="P:proteolysis"/>
    <property type="evidence" value="ECO:0007669"/>
    <property type="project" value="InterPro"/>
</dbReference>
<dbReference type="Pfam" id="PF07676">
    <property type="entry name" value="PD40"/>
    <property type="match status" value="1"/>
</dbReference>
<gene>
    <name evidence="2" type="ORF">HNI00_11160</name>
</gene>